<evidence type="ECO:0000313" key="1">
    <source>
        <dbReference type="EMBL" id="CAG8603685.1"/>
    </source>
</evidence>
<name>A0A9N9CKX1_FUNMO</name>
<sequence length="79" mass="8888">MSSNQNTLQFQENIEAETGNEINRTRLVALAVKEAISVASQQDWEAACRMILQHKLLTWSEKNTIVVPAGHLIEQSSYC</sequence>
<dbReference type="Proteomes" id="UP000789375">
    <property type="component" value="Unassembled WGS sequence"/>
</dbReference>
<evidence type="ECO:0000313" key="2">
    <source>
        <dbReference type="Proteomes" id="UP000789375"/>
    </source>
</evidence>
<dbReference type="AlphaFoldDB" id="A0A9N9CKX1"/>
<reference evidence="1" key="1">
    <citation type="submission" date="2021-06" db="EMBL/GenBank/DDBJ databases">
        <authorList>
            <person name="Kallberg Y."/>
            <person name="Tangrot J."/>
            <person name="Rosling A."/>
        </authorList>
    </citation>
    <scope>NUCLEOTIDE SEQUENCE</scope>
    <source>
        <strain evidence="1">87-6 pot B 2015</strain>
    </source>
</reference>
<dbReference type="EMBL" id="CAJVPP010002541">
    <property type="protein sequence ID" value="CAG8603685.1"/>
    <property type="molecule type" value="Genomic_DNA"/>
</dbReference>
<accession>A0A9N9CKX1</accession>
<gene>
    <name evidence="1" type="ORF">FMOSSE_LOCUS9084</name>
</gene>
<protein>
    <submittedName>
        <fullName evidence="1">8562_t:CDS:1</fullName>
    </submittedName>
</protein>
<organism evidence="1 2">
    <name type="scientific">Funneliformis mosseae</name>
    <name type="common">Endomycorrhizal fungus</name>
    <name type="synonym">Glomus mosseae</name>
    <dbReference type="NCBI Taxonomy" id="27381"/>
    <lineage>
        <taxon>Eukaryota</taxon>
        <taxon>Fungi</taxon>
        <taxon>Fungi incertae sedis</taxon>
        <taxon>Mucoromycota</taxon>
        <taxon>Glomeromycotina</taxon>
        <taxon>Glomeromycetes</taxon>
        <taxon>Glomerales</taxon>
        <taxon>Glomeraceae</taxon>
        <taxon>Funneliformis</taxon>
    </lineage>
</organism>
<keyword evidence="2" id="KW-1185">Reference proteome</keyword>
<proteinExistence type="predicted"/>
<comment type="caution">
    <text evidence="1">The sequence shown here is derived from an EMBL/GenBank/DDBJ whole genome shotgun (WGS) entry which is preliminary data.</text>
</comment>